<dbReference type="CDD" id="cd13754">
    <property type="entry name" value="TGF_beta_INHA"/>
    <property type="match status" value="1"/>
</dbReference>
<dbReference type="Gene3D" id="2.10.90.10">
    <property type="entry name" value="Cystine-knot cytokines"/>
    <property type="match status" value="1"/>
</dbReference>
<keyword evidence="18" id="KW-1185">Reference proteome</keyword>
<feature type="chain" id="PRO_5039675006" description="Inhibin alpha chain" evidence="15">
    <location>
        <begin position="27"/>
        <end position="347"/>
    </location>
</feature>
<feature type="compositionally biased region" description="Gly residues" evidence="14">
    <location>
        <begin position="64"/>
        <end position="82"/>
    </location>
</feature>
<evidence type="ECO:0000256" key="15">
    <source>
        <dbReference type="SAM" id="SignalP"/>
    </source>
</evidence>
<evidence type="ECO:0000256" key="4">
    <source>
        <dbReference type="ARBA" id="ARBA00019280"/>
    </source>
</evidence>
<dbReference type="InterPro" id="IPR017175">
    <property type="entry name" value="Inhibin_asu"/>
</dbReference>
<keyword evidence="6" id="KW-0165">Cleavage on pair of basic residues</keyword>
<keyword evidence="10" id="KW-1015">Disulfide bond</keyword>
<dbReference type="InterPro" id="IPR029034">
    <property type="entry name" value="Cystine-knot_cytokine"/>
</dbReference>
<comment type="subcellular location">
    <subcellularLocation>
        <location evidence="2">Secreted</location>
    </subcellularLocation>
</comment>
<evidence type="ECO:0000259" key="16">
    <source>
        <dbReference type="PROSITE" id="PS51362"/>
    </source>
</evidence>
<evidence type="ECO:0000256" key="3">
    <source>
        <dbReference type="ARBA" id="ARBA00006656"/>
    </source>
</evidence>
<sequence>MRCGYPSLSCGLLVALVLCAAPRTRACQEKHPEHGLVLDWLRQLILARLGLEEAPVPGVPEGPGRPGAGRTGPSGPGWGGRPVRGQADPPGRLPGHPLPQLGLHVRTHLRPSIPWSGQLLHLLLPALHPHPGVHHHIRALLVLLGGRAPARQRLGPPVRAHRPAAAGPGGRRAREAGGGRLGGVPAGPRRALLPGRRAFAAQVRCPTCACRAEADKTPFLHLRARSRAPDRSRRSSIPWSLSALDRLQRPAQDGGDYDDCHREELNISFQELGWENWIVHPKVFTFHYCHGNCSSQDRITTLMGIRQCCAAVPGTMKPLRVRTTSDRGYSVKYETLPNIIAEDCTCI</sequence>
<name>A0A9D3RKS0_ANGAN</name>
<evidence type="ECO:0000256" key="12">
    <source>
        <dbReference type="PIRNR" id="PIRNR037328"/>
    </source>
</evidence>
<dbReference type="Proteomes" id="UP001044222">
    <property type="component" value="Chromosome 16"/>
</dbReference>
<comment type="caution">
    <text evidence="17">The sequence shown here is derived from an EMBL/GenBank/DDBJ whole genome shotgun (WGS) entry which is preliminary data.</text>
</comment>
<evidence type="ECO:0000256" key="8">
    <source>
        <dbReference type="ARBA" id="ARBA00022729"/>
    </source>
</evidence>
<evidence type="ECO:0000313" key="18">
    <source>
        <dbReference type="Proteomes" id="UP001044222"/>
    </source>
</evidence>
<keyword evidence="9 12" id="KW-0339">Growth factor</keyword>
<accession>A0A9D3RKS0</accession>
<dbReference type="PROSITE" id="PS51362">
    <property type="entry name" value="TGF_BETA_2"/>
    <property type="match status" value="1"/>
</dbReference>
<keyword evidence="8 15" id="KW-0732">Signal</keyword>
<dbReference type="GO" id="GO:0005615">
    <property type="term" value="C:extracellular space"/>
    <property type="evidence" value="ECO:0007669"/>
    <property type="project" value="TreeGrafter"/>
</dbReference>
<dbReference type="PRINTS" id="PR00669">
    <property type="entry name" value="INHIBINA"/>
</dbReference>
<comment type="function">
    <text evidence="1">Inhibins and activins inhibit and activate, respectively, the secretion of follitropin by the pituitary gland. Inhibins/activins are involved in regulating a number of diverse functions such as hypothalamic and pituitary hormone secretion, gonadal hormone secretion, germ cell development and maturation, erythroid differentiation, insulin secretion, nerve cell survival, embryonic axial development or bone growth, depending on their subunit composition. Inhibins appear to oppose the functions of activins.</text>
</comment>
<evidence type="ECO:0000256" key="2">
    <source>
        <dbReference type="ARBA" id="ARBA00004613"/>
    </source>
</evidence>
<evidence type="ECO:0000256" key="7">
    <source>
        <dbReference type="ARBA" id="ARBA00022702"/>
    </source>
</evidence>
<protein>
    <recommendedName>
        <fullName evidence="4 12">Inhibin alpha chain</fullName>
    </recommendedName>
</protein>
<dbReference type="SUPFAM" id="SSF57501">
    <property type="entry name" value="Cystine-knot cytokines"/>
    <property type="match status" value="1"/>
</dbReference>
<dbReference type="PIRSF" id="PIRSF037328">
    <property type="entry name" value="Inhibin_alpha_subunit"/>
    <property type="match status" value="1"/>
</dbReference>
<proteinExistence type="inferred from homology"/>
<feature type="compositionally biased region" description="Low complexity" evidence="14">
    <location>
        <begin position="83"/>
        <end position="98"/>
    </location>
</feature>
<dbReference type="PANTHER" id="PTHR11848">
    <property type="entry name" value="TGF-BETA FAMILY"/>
    <property type="match status" value="1"/>
</dbReference>
<evidence type="ECO:0000256" key="9">
    <source>
        <dbReference type="ARBA" id="ARBA00023030"/>
    </source>
</evidence>
<dbReference type="EMBL" id="JAFIRN010000016">
    <property type="protein sequence ID" value="KAG5834013.1"/>
    <property type="molecule type" value="Genomic_DNA"/>
</dbReference>
<reference evidence="17" key="1">
    <citation type="submission" date="2021-01" db="EMBL/GenBank/DDBJ databases">
        <title>A chromosome-scale assembly of European eel, Anguilla anguilla.</title>
        <authorList>
            <person name="Henkel C."/>
            <person name="Jong-Raadsen S.A."/>
            <person name="Dufour S."/>
            <person name="Weltzien F.-A."/>
            <person name="Palstra A.P."/>
            <person name="Pelster B."/>
            <person name="Spaink H.P."/>
            <person name="Van Den Thillart G.E."/>
            <person name="Jansen H."/>
            <person name="Zahm M."/>
            <person name="Klopp C."/>
            <person name="Cedric C."/>
            <person name="Louis A."/>
            <person name="Berthelot C."/>
            <person name="Parey E."/>
            <person name="Roest Crollius H."/>
            <person name="Montfort J."/>
            <person name="Robinson-Rechavi M."/>
            <person name="Bucao C."/>
            <person name="Bouchez O."/>
            <person name="Gislard M."/>
            <person name="Lluch J."/>
            <person name="Milhes M."/>
            <person name="Lampietro C."/>
            <person name="Lopez Roques C."/>
            <person name="Donnadieu C."/>
            <person name="Braasch I."/>
            <person name="Desvignes T."/>
            <person name="Postlethwait J."/>
            <person name="Bobe J."/>
            <person name="Guiguen Y."/>
            <person name="Dirks R."/>
        </authorList>
    </citation>
    <scope>NUCLEOTIDE SEQUENCE</scope>
    <source>
        <strain evidence="17">Tag_6206</strain>
        <tissue evidence="17">Liver</tissue>
    </source>
</reference>
<organism evidence="17 18">
    <name type="scientific">Anguilla anguilla</name>
    <name type="common">European freshwater eel</name>
    <name type="synonym">Muraena anguilla</name>
    <dbReference type="NCBI Taxonomy" id="7936"/>
    <lineage>
        <taxon>Eukaryota</taxon>
        <taxon>Metazoa</taxon>
        <taxon>Chordata</taxon>
        <taxon>Craniata</taxon>
        <taxon>Vertebrata</taxon>
        <taxon>Euteleostomi</taxon>
        <taxon>Actinopterygii</taxon>
        <taxon>Neopterygii</taxon>
        <taxon>Teleostei</taxon>
        <taxon>Anguilliformes</taxon>
        <taxon>Anguillidae</taxon>
        <taxon>Anguilla</taxon>
    </lineage>
</organism>
<feature type="domain" description="TGF-beta family profile" evidence="16">
    <location>
        <begin position="231"/>
        <end position="347"/>
    </location>
</feature>
<feature type="region of interest" description="Disordered" evidence="14">
    <location>
        <begin position="55"/>
        <end position="98"/>
    </location>
</feature>
<evidence type="ECO:0000256" key="10">
    <source>
        <dbReference type="ARBA" id="ARBA00023157"/>
    </source>
</evidence>
<dbReference type="GO" id="GO:0008083">
    <property type="term" value="F:growth factor activity"/>
    <property type="evidence" value="ECO:0007669"/>
    <property type="project" value="UniProtKB-KW"/>
</dbReference>
<dbReference type="SMART" id="SM00204">
    <property type="entry name" value="TGFB"/>
    <property type="match status" value="1"/>
</dbReference>
<comment type="similarity">
    <text evidence="3 13">Belongs to the TGF-beta family.</text>
</comment>
<evidence type="ECO:0000256" key="1">
    <source>
        <dbReference type="ARBA" id="ARBA00002588"/>
    </source>
</evidence>
<dbReference type="InterPro" id="IPR017948">
    <property type="entry name" value="TGFb_CS"/>
</dbReference>
<feature type="region of interest" description="Disordered" evidence="14">
    <location>
        <begin position="153"/>
        <end position="188"/>
    </location>
</feature>
<keyword evidence="11" id="KW-0325">Glycoprotein</keyword>
<evidence type="ECO:0000313" key="17">
    <source>
        <dbReference type="EMBL" id="KAG5834013.1"/>
    </source>
</evidence>
<dbReference type="GO" id="GO:0005179">
    <property type="term" value="F:hormone activity"/>
    <property type="evidence" value="ECO:0007669"/>
    <property type="project" value="UniProtKB-KW"/>
</dbReference>
<feature type="compositionally biased region" description="Low complexity" evidence="14">
    <location>
        <begin position="155"/>
        <end position="166"/>
    </location>
</feature>
<dbReference type="InterPro" id="IPR001839">
    <property type="entry name" value="TGF-b_C"/>
</dbReference>
<keyword evidence="5 12" id="KW-0964">Secreted</keyword>
<evidence type="ECO:0000256" key="5">
    <source>
        <dbReference type="ARBA" id="ARBA00022525"/>
    </source>
</evidence>
<dbReference type="PANTHER" id="PTHR11848:SF117">
    <property type="entry name" value="INHIBIN ALPHA CHAIN"/>
    <property type="match status" value="1"/>
</dbReference>
<dbReference type="PROSITE" id="PS00250">
    <property type="entry name" value="TGF_BETA_1"/>
    <property type="match status" value="1"/>
</dbReference>
<evidence type="ECO:0000256" key="11">
    <source>
        <dbReference type="ARBA" id="ARBA00023180"/>
    </source>
</evidence>
<keyword evidence="7 12" id="KW-0372">Hormone</keyword>
<dbReference type="InterPro" id="IPR015615">
    <property type="entry name" value="TGF-beta-rel"/>
</dbReference>
<dbReference type="AlphaFoldDB" id="A0A9D3RKS0"/>
<dbReference type="Pfam" id="PF00019">
    <property type="entry name" value="TGF_beta"/>
    <property type="match status" value="1"/>
</dbReference>
<evidence type="ECO:0000256" key="6">
    <source>
        <dbReference type="ARBA" id="ARBA00022685"/>
    </source>
</evidence>
<feature type="signal peptide" evidence="15">
    <location>
        <begin position="1"/>
        <end position="26"/>
    </location>
</feature>
<gene>
    <name evidence="17" type="ORF">ANANG_G00282120</name>
</gene>
<evidence type="ECO:0000256" key="13">
    <source>
        <dbReference type="RuleBase" id="RU000354"/>
    </source>
</evidence>
<dbReference type="GO" id="GO:0005125">
    <property type="term" value="F:cytokine activity"/>
    <property type="evidence" value="ECO:0007669"/>
    <property type="project" value="TreeGrafter"/>
</dbReference>
<evidence type="ECO:0000256" key="14">
    <source>
        <dbReference type="SAM" id="MobiDB-lite"/>
    </source>
</evidence>